<keyword evidence="2" id="KW-1185">Reference proteome</keyword>
<dbReference type="RefSeq" id="WP_145860854.1">
    <property type="nucleotide sequence ID" value="NZ_RPFW01000009.1"/>
</dbReference>
<organism evidence="1 2">
    <name type="scientific">Trebonia kvetii</name>
    <dbReference type="NCBI Taxonomy" id="2480626"/>
    <lineage>
        <taxon>Bacteria</taxon>
        <taxon>Bacillati</taxon>
        <taxon>Actinomycetota</taxon>
        <taxon>Actinomycetes</taxon>
        <taxon>Streptosporangiales</taxon>
        <taxon>Treboniaceae</taxon>
        <taxon>Trebonia</taxon>
    </lineage>
</organism>
<dbReference type="AlphaFoldDB" id="A0A6P2BMT8"/>
<dbReference type="OrthoDB" id="6167040at2"/>
<dbReference type="InterPro" id="IPR038056">
    <property type="entry name" value="YjbR-like_sf"/>
</dbReference>
<dbReference type="InterPro" id="IPR058532">
    <property type="entry name" value="YjbR/MT2646/Rv2570-like"/>
</dbReference>
<proteinExistence type="predicted"/>
<evidence type="ECO:0000313" key="2">
    <source>
        <dbReference type="Proteomes" id="UP000460272"/>
    </source>
</evidence>
<dbReference type="EMBL" id="RPFW01000009">
    <property type="protein sequence ID" value="TVZ00228.1"/>
    <property type="molecule type" value="Genomic_DNA"/>
</dbReference>
<keyword evidence="1" id="KW-0238">DNA-binding</keyword>
<dbReference type="Proteomes" id="UP000460272">
    <property type="component" value="Unassembled WGS sequence"/>
</dbReference>
<comment type="caution">
    <text evidence="1">The sequence shown here is derived from an EMBL/GenBank/DDBJ whole genome shotgun (WGS) entry which is preliminary data.</text>
</comment>
<dbReference type="Gene3D" id="3.90.1150.30">
    <property type="match status" value="1"/>
</dbReference>
<dbReference type="GO" id="GO:0003677">
    <property type="term" value="F:DNA binding"/>
    <property type="evidence" value="ECO:0007669"/>
    <property type="project" value="UniProtKB-KW"/>
</dbReference>
<accession>A0A6P2BMT8</accession>
<reference evidence="1 2" key="1">
    <citation type="submission" date="2018-11" db="EMBL/GenBank/DDBJ databases">
        <title>Trebonia kvetii gen.nov., sp.nov., a novel acidophilic actinobacterium, and proposal of the new actinobacterial family Treboniaceae fam. nov.</title>
        <authorList>
            <person name="Rapoport D."/>
            <person name="Sagova-Mareckova M."/>
            <person name="Sedlacek I."/>
            <person name="Provaznik J."/>
            <person name="Kralova S."/>
            <person name="Pavlinic D."/>
            <person name="Benes V."/>
            <person name="Kopecky J."/>
        </authorList>
    </citation>
    <scope>NUCLEOTIDE SEQUENCE [LARGE SCALE GENOMIC DNA]</scope>
    <source>
        <strain evidence="1 2">15Tr583</strain>
    </source>
</reference>
<gene>
    <name evidence="1" type="ORF">EAS64_36845</name>
</gene>
<protein>
    <submittedName>
        <fullName evidence="1">MmcQ/YjbR family DNA-binding protein</fullName>
    </submittedName>
</protein>
<dbReference type="SUPFAM" id="SSF142906">
    <property type="entry name" value="YjbR-like"/>
    <property type="match status" value="1"/>
</dbReference>
<name>A0A6P2BMT8_9ACTN</name>
<evidence type="ECO:0000313" key="1">
    <source>
        <dbReference type="EMBL" id="TVZ00228.1"/>
    </source>
</evidence>
<sequence>MITAADVREVAMALPRSEEHLIRDYIKFRVGRIVYASISPDETTIGFGFPKEEREAMVASQPDKFLMPRQSDLRYQWINARMSALGKDEMTELITDAWRMCVPKKVAAAVQDRAG</sequence>
<dbReference type="Pfam" id="PF04237">
    <property type="entry name" value="YjbR"/>
    <property type="match status" value="1"/>
</dbReference>